<comment type="caution">
    <text evidence="3">The sequence shown here is derived from an EMBL/GenBank/DDBJ whole genome shotgun (WGS) entry which is preliminary data.</text>
</comment>
<proteinExistence type="predicted"/>
<dbReference type="SUPFAM" id="SSF47616">
    <property type="entry name" value="GST C-terminal domain-like"/>
    <property type="match status" value="1"/>
</dbReference>
<evidence type="ECO:0000259" key="1">
    <source>
        <dbReference type="PROSITE" id="PS50404"/>
    </source>
</evidence>
<dbReference type="GO" id="GO:0006749">
    <property type="term" value="P:glutathione metabolic process"/>
    <property type="evidence" value="ECO:0007669"/>
    <property type="project" value="TreeGrafter"/>
</dbReference>
<evidence type="ECO:0000313" key="3">
    <source>
        <dbReference type="EMBL" id="GMS90438.1"/>
    </source>
</evidence>
<evidence type="ECO:0000313" key="4">
    <source>
        <dbReference type="Proteomes" id="UP001432027"/>
    </source>
</evidence>
<feature type="non-terminal residue" evidence="3">
    <location>
        <position position="1"/>
    </location>
</feature>
<keyword evidence="4" id="KW-1185">Reference proteome</keyword>
<dbReference type="InterPro" id="IPR036282">
    <property type="entry name" value="Glutathione-S-Trfase_C_sf"/>
</dbReference>
<dbReference type="InterPro" id="IPR004046">
    <property type="entry name" value="GST_C"/>
</dbReference>
<accession>A0AAV5T590</accession>
<protein>
    <recommendedName>
        <fullName evidence="5">Glutathione S-transferase</fullName>
    </recommendedName>
</protein>
<dbReference type="GO" id="GO:0004364">
    <property type="term" value="F:glutathione transferase activity"/>
    <property type="evidence" value="ECO:0007669"/>
    <property type="project" value="UniProtKB-ARBA"/>
</dbReference>
<evidence type="ECO:0008006" key="5">
    <source>
        <dbReference type="Google" id="ProtNLM"/>
    </source>
</evidence>
<dbReference type="PANTHER" id="PTHR11571">
    <property type="entry name" value="GLUTATHIONE S-TRANSFERASE"/>
    <property type="match status" value="1"/>
</dbReference>
<dbReference type="CDD" id="cd03192">
    <property type="entry name" value="GST_C_Sigma_like"/>
    <property type="match status" value="1"/>
</dbReference>
<dbReference type="FunFam" id="1.20.1050.10:FF:000056">
    <property type="entry name" value="Glutathione S-transferase"/>
    <property type="match status" value="1"/>
</dbReference>
<dbReference type="CDD" id="cd03039">
    <property type="entry name" value="GST_N_Sigma_like"/>
    <property type="match status" value="1"/>
</dbReference>
<sequence length="215" mass="23907">TSSIMPSYKLTYFNISGRADPIRIIFALADVPYADIRAPMKDWPTLKPNTPLGTLPVLSVDGVEFGQSLTILRYLAHKFGYSGPSPLSSAIADSLADQMSDFMTTIFPWHACNVGFIPGDKAALYKSVFIPARDKNFPFFEKALKMSSTGWLASTPSLTHADILVGCYIEMLLRLVPEPEKLLAEYPRLDVHQKKFLAIPKVANHIANRPNDMLF</sequence>
<dbReference type="Gene3D" id="3.40.30.10">
    <property type="entry name" value="Glutaredoxin"/>
    <property type="match status" value="1"/>
</dbReference>
<dbReference type="EMBL" id="BTSX01000003">
    <property type="protein sequence ID" value="GMS90438.1"/>
    <property type="molecule type" value="Genomic_DNA"/>
</dbReference>
<dbReference type="Proteomes" id="UP001432027">
    <property type="component" value="Unassembled WGS sequence"/>
</dbReference>
<dbReference type="SFLD" id="SFLDG00363">
    <property type="entry name" value="AMPS_(cytGST):_Alpha-__Mu-__Pi"/>
    <property type="match status" value="1"/>
</dbReference>
<feature type="domain" description="GST C-terminal" evidence="2">
    <location>
        <begin position="85"/>
        <end position="214"/>
    </location>
</feature>
<dbReference type="InterPro" id="IPR040079">
    <property type="entry name" value="Glutathione_S-Trfase"/>
</dbReference>
<dbReference type="InterPro" id="IPR036249">
    <property type="entry name" value="Thioredoxin-like_sf"/>
</dbReference>
<dbReference type="PROSITE" id="PS50405">
    <property type="entry name" value="GST_CTER"/>
    <property type="match status" value="1"/>
</dbReference>
<gene>
    <name evidence="3" type="ORF">PENTCL1PPCAC_12613</name>
</gene>
<dbReference type="Pfam" id="PF14497">
    <property type="entry name" value="GST_C_3"/>
    <property type="match status" value="1"/>
</dbReference>
<organism evidence="3 4">
    <name type="scientific">Pristionchus entomophagus</name>
    <dbReference type="NCBI Taxonomy" id="358040"/>
    <lineage>
        <taxon>Eukaryota</taxon>
        <taxon>Metazoa</taxon>
        <taxon>Ecdysozoa</taxon>
        <taxon>Nematoda</taxon>
        <taxon>Chromadorea</taxon>
        <taxon>Rhabditida</taxon>
        <taxon>Rhabditina</taxon>
        <taxon>Diplogasteromorpha</taxon>
        <taxon>Diplogasteroidea</taxon>
        <taxon>Neodiplogasteridae</taxon>
        <taxon>Pristionchus</taxon>
    </lineage>
</organism>
<dbReference type="InterPro" id="IPR010987">
    <property type="entry name" value="Glutathione-S-Trfase_C-like"/>
</dbReference>
<dbReference type="InterPro" id="IPR050213">
    <property type="entry name" value="GST_superfamily"/>
</dbReference>
<dbReference type="AlphaFoldDB" id="A0AAV5T590"/>
<dbReference type="SFLD" id="SFLDS00019">
    <property type="entry name" value="Glutathione_Transferase_(cytos"/>
    <property type="match status" value="1"/>
</dbReference>
<dbReference type="Pfam" id="PF13417">
    <property type="entry name" value="GST_N_3"/>
    <property type="match status" value="1"/>
</dbReference>
<dbReference type="InterPro" id="IPR004045">
    <property type="entry name" value="Glutathione_S-Trfase_N"/>
</dbReference>
<evidence type="ECO:0000259" key="2">
    <source>
        <dbReference type="PROSITE" id="PS50405"/>
    </source>
</evidence>
<dbReference type="SUPFAM" id="SSF52833">
    <property type="entry name" value="Thioredoxin-like"/>
    <property type="match status" value="1"/>
</dbReference>
<dbReference type="Gene3D" id="1.20.1050.10">
    <property type="match status" value="1"/>
</dbReference>
<name>A0AAV5T590_9BILA</name>
<dbReference type="PROSITE" id="PS50404">
    <property type="entry name" value="GST_NTER"/>
    <property type="match status" value="1"/>
</dbReference>
<reference evidence="3" key="1">
    <citation type="submission" date="2023-10" db="EMBL/GenBank/DDBJ databases">
        <title>Genome assembly of Pristionchus species.</title>
        <authorList>
            <person name="Yoshida K."/>
            <person name="Sommer R.J."/>
        </authorList>
    </citation>
    <scope>NUCLEOTIDE SEQUENCE</scope>
    <source>
        <strain evidence="3">RS0144</strain>
    </source>
</reference>
<dbReference type="FunFam" id="3.40.30.10:FF:000189">
    <property type="entry name" value="Glutathione S-Transferase"/>
    <property type="match status" value="1"/>
</dbReference>
<dbReference type="SFLD" id="SFLDG01205">
    <property type="entry name" value="AMPS.1"/>
    <property type="match status" value="1"/>
</dbReference>
<feature type="domain" description="GST N-terminal" evidence="1">
    <location>
        <begin position="6"/>
        <end position="83"/>
    </location>
</feature>
<dbReference type="PANTHER" id="PTHR11571:SF256">
    <property type="entry name" value="GST C-TERMINAL DOMAIN-CONTAINING PROTEIN-RELATED"/>
    <property type="match status" value="1"/>
</dbReference>